<dbReference type="GO" id="GO:0003779">
    <property type="term" value="F:actin binding"/>
    <property type="evidence" value="ECO:0007669"/>
    <property type="project" value="UniProtKB-KW"/>
</dbReference>
<proteinExistence type="predicted"/>
<evidence type="ECO:0000256" key="11">
    <source>
        <dbReference type="ARBA" id="ARBA00070728"/>
    </source>
</evidence>
<dbReference type="GO" id="GO:0005516">
    <property type="term" value="F:calmodulin binding"/>
    <property type="evidence" value="ECO:0007669"/>
    <property type="project" value="UniProtKB-KW"/>
</dbReference>
<dbReference type="InterPro" id="IPR001589">
    <property type="entry name" value="Actinin_actin-bd_CS"/>
</dbReference>
<dbReference type="InterPro" id="IPR002017">
    <property type="entry name" value="Spectrin_repeat"/>
</dbReference>
<evidence type="ECO:0000256" key="4">
    <source>
        <dbReference type="ARBA" id="ARBA00022737"/>
    </source>
</evidence>
<comment type="function">
    <text evidence="10">Fodrin, which seems to be involved in secretion, interacts with calmodulin in a calcium-dependent manner and is thus candidate for the calcium-dependent movement of the cytoskeleton at the membrane. Plays a critical role in central nervous system development and function.</text>
</comment>
<keyword evidence="5" id="KW-0112">Calmodulin-binding</keyword>
<name>A0A3P9NE64_POERE</name>
<dbReference type="CDD" id="cd21248">
    <property type="entry name" value="CH_SPTB_like_rpt2"/>
    <property type="match status" value="1"/>
</dbReference>
<reference evidence="17" key="2">
    <citation type="submission" date="2025-08" db="UniProtKB">
        <authorList>
            <consortium name="Ensembl"/>
        </authorList>
    </citation>
    <scope>IDENTIFICATION</scope>
    <source>
        <strain evidence="17">Guanapo</strain>
    </source>
</reference>
<dbReference type="FunFam" id="1.10.418.10:FF:000004">
    <property type="entry name" value="Spectrin beta chain"/>
    <property type="match status" value="1"/>
</dbReference>
<dbReference type="GeneTree" id="ENSGT00940000154864"/>
<keyword evidence="6" id="KW-0472">Membrane</keyword>
<feature type="coiled-coil region" evidence="14">
    <location>
        <begin position="458"/>
        <end position="492"/>
    </location>
</feature>
<keyword evidence="4" id="KW-0677">Repeat</keyword>
<dbReference type="InterPro" id="IPR018159">
    <property type="entry name" value="Spectrin/alpha-actinin"/>
</dbReference>
<dbReference type="Proteomes" id="UP000242638">
    <property type="component" value="Unassembled WGS sequence"/>
</dbReference>
<feature type="compositionally biased region" description="Low complexity" evidence="15">
    <location>
        <begin position="829"/>
        <end position="843"/>
    </location>
</feature>
<evidence type="ECO:0000256" key="14">
    <source>
        <dbReference type="SAM" id="Coils"/>
    </source>
</evidence>
<dbReference type="FunFam" id="1.20.58.60:FF:000083">
    <property type="entry name" value="Spectrin beta chain"/>
    <property type="match status" value="1"/>
</dbReference>
<dbReference type="PROSITE" id="PS50021">
    <property type="entry name" value="CH"/>
    <property type="match status" value="2"/>
</dbReference>
<dbReference type="AlphaFoldDB" id="A0A3P9NE64"/>
<dbReference type="FunFam" id="1.10.418.10:FF:000003">
    <property type="entry name" value="Spectrin beta chain"/>
    <property type="match status" value="1"/>
</dbReference>
<evidence type="ECO:0000256" key="2">
    <source>
        <dbReference type="ARBA" id="ARBA00004514"/>
    </source>
</evidence>
<keyword evidence="18" id="KW-1185">Reference proteome</keyword>
<dbReference type="Pfam" id="PF00435">
    <property type="entry name" value="Spectrin"/>
    <property type="match status" value="4"/>
</dbReference>
<evidence type="ECO:0000256" key="10">
    <source>
        <dbReference type="ARBA" id="ARBA00053223"/>
    </source>
</evidence>
<dbReference type="PROSITE" id="PS00019">
    <property type="entry name" value="ACTININ_1"/>
    <property type="match status" value="1"/>
</dbReference>
<evidence type="ECO:0000256" key="15">
    <source>
        <dbReference type="SAM" id="MobiDB-lite"/>
    </source>
</evidence>
<reference evidence="17" key="3">
    <citation type="submission" date="2025-09" db="UniProtKB">
        <authorList>
            <consortium name="Ensembl"/>
        </authorList>
    </citation>
    <scope>IDENTIFICATION</scope>
    <source>
        <strain evidence="17">Guanapo</strain>
    </source>
</reference>
<evidence type="ECO:0000256" key="7">
    <source>
        <dbReference type="ARBA" id="ARBA00023180"/>
    </source>
</evidence>
<keyword evidence="3" id="KW-1003">Cell membrane</keyword>
<dbReference type="PANTHER" id="PTHR11915">
    <property type="entry name" value="SPECTRIN/FILAMIN RELATED CYTOSKELETAL PROTEIN"/>
    <property type="match status" value="1"/>
</dbReference>
<keyword evidence="8" id="KW-0009">Actin-binding</keyword>
<evidence type="ECO:0000256" key="1">
    <source>
        <dbReference type="ARBA" id="ARBA00004413"/>
    </source>
</evidence>
<keyword evidence="7" id="KW-0325">Glycoprotein</keyword>
<dbReference type="FunFam" id="1.20.58.60:FF:000105">
    <property type="entry name" value="Spectrin beta chain"/>
    <property type="match status" value="1"/>
</dbReference>
<accession>A0A3P9NE64</accession>
<dbReference type="GO" id="GO:0031430">
    <property type="term" value="C:M band"/>
    <property type="evidence" value="ECO:0007669"/>
    <property type="project" value="UniProtKB-SubCell"/>
</dbReference>
<feature type="region of interest" description="Disordered" evidence="15">
    <location>
        <begin position="701"/>
        <end position="732"/>
    </location>
</feature>
<evidence type="ECO:0000256" key="12">
    <source>
        <dbReference type="ARBA" id="ARBA00082044"/>
    </source>
</evidence>
<organism evidence="17 18">
    <name type="scientific">Poecilia reticulata</name>
    <name type="common">Guppy</name>
    <name type="synonym">Acanthophacelus reticulatus</name>
    <dbReference type="NCBI Taxonomy" id="8081"/>
    <lineage>
        <taxon>Eukaryota</taxon>
        <taxon>Metazoa</taxon>
        <taxon>Chordata</taxon>
        <taxon>Craniata</taxon>
        <taxon>Vertebrata</taxon>
        <taxon>Euteleostomi</taxon>
        <taxon>Actinopterygii</taxon>
        <taxon>Neopterygii</taxon>
        <taxon>Teleostei</taxon>
        <taxon>Neoteleostei</taxon>
        <taxon>Acanthomorphata</taxon>
        <taxon>Ovalentaria</taxon>
        <taxon>Atherinomorphae</taxon>
        <taxon>Cyprinodontiformes</taxon>
        <taxon>Poeciliidae</taxon>
        <taxon>Poeciliinae</taxon>
        <taxon>Poecilia</taxon>
    </lineage>
</organism>
<feature type="compositionally biased region" description="Basic and acidic residues" evidence="15">
    <location>
        <begin position="858"/>
        <end position="867"/>
    </location>
</feature>
<comment type="subcellular location">
    <subcellularLocation>
        <location evidence="1">Cell membrane</location>
        <topology evidence="1">Peripheral membrane protein</topology>
        <orientation evidence="1">Cytoplasmic side</orientation>
    </subcellularLocation>
    <subcellularLocation>
        <location evidence="2">Cytoplasm</location>
        <location evidence="2">Cytosol</location>
    </subcellularLocation>
    <subcellularLocation>
        <location evidence="9">Cytoplasm</location>
        <location evidence="9">Myofibril</location>
        <location evidence="9">Sarcomere</location>
        <location evidence="9">M line</location>
    </subcellularLocation>
</comment>
<dbReference type="GO" id="GO:0021556">
    <property type="term" value="P:central nervous system formation"/>
    <property type="evidence" value="ECO:0007669"/>
    <property type="project" value="UniProtKB-ARBA"/>
</dbReference>
<dbReference type="Bgee" id="ENSPREG00000005315">
    <property type="expression patterns" value="Expressed in head and 1 other cell type or tissue"/>
</dbReference>
<evidence type="ECO:0000313" key="17">
    <source>
        <dbReference type="Ensembl" id="ENSPREP00000007812.1"/>
    </source>
</evidence>
<dbReference type="PROSITE" id="PS00020">
    <property type="entry name" value="ACTININ_2"/>
    <property type="match status" value="1"/>
</dbReference>
<sequence>MSSTSHRYDPMELHGQYSSSDTVNNRWDDDWDNENSSARLFERSRIKALADEREAVQKKTFTKWVNSHLSRVSCRITDLYLDLRDGRMLIKLLEVLSGERLPKPTKGRMRIHCLENVDKALQFLKEQRVHLENMGSHDIVDGNHRLTLGLIWTIILRFQIQDISVETEDNKEKRSAKDALLLWCQMKTAGYSNVNIHNFTTSWRDGMAFNALIHKHRPDLIDFDKLKKSNAHYNLQNAFNLAEQHLGLTKLLDPEDISVDHPDEKSVITYVVTYYHYFSKMKALKVEGKRIGKVLDNAIETEKMIEKYESLASDLLEWIEQTIIILNNRKFANSLMGVQQQLQAFNTYRTVEKPPKFTEKGNLEVLLFTIQSKMRANNQKVYMPREGKLISDINKAWERLEKAEHERELALRTELIRQEKLEQLARRFDRKAAMRETWLSENQRLVSQDNFGFDLQAVEAATKKHEAIETDIAAYEERVQAVVSVAKELEAERYHDIKRIAARKDNVIRLWEYLLELLKARRQRLEMNLGLQRVFQEMLYIMDWMDEMKMLLLSQDYGKHLLGVEDLLQKHALVEADIAIQADRVKAVVNNANKYSPCDPQIIQDRVAHLEFCYQELTQLAAERRARLEESRRLWKFFWEMAEEEGWIREKEQILSSMEHGKDLTGAVRLLSQQRALEDEMTPNPVLSGPDRQDAMVNGMVERGSKDPSPAPSPTSARKSGGSQSATLPTRSQEAPALLEGPLHRKHEWEGPNKKASNRSWHHVYCVIRGAEMSFYKDGKAAAQGAPYHGEAPVGLKDATCDVASDYKKKKHVFKLSSWIQAVLSAERPAPGAAPATPPSGRAQTLPASVSLPAESSPGKRDKEKRFSLFSKKKQ</sequence>
<dbReference type="InterPro" id="IPR041681">
    <property type="entry name" value="PH_9"/>
</dbReference>
<dbReference type="CDD" id="cd21317">
    <property type="entry name" value="CH_SPTBN2_rpt1"/>
    <property type="match status" value="1"/>
</dbReference>
<dbReference type="InterPro" id="IPR001715">
    <property type="entry name" value="CH_dom"/>
</dbReference>
<evidence type="ECO:0000256" key="6">
    <source>
        <dbReference type="ARBA" id="ARBA00023136"/>
    </source>
</evidence>
<keyword evidence="14" id="KW-0175">Coiled coil</keyword>
<dbReference type="InterPro" id="IPR036872">
    <property type="entry name" value="CH_dom_sf"/>
</dbReference>
<protein>
    <recommendedName>
        <fullName evidence="11">Spectrin beta chain, non-erythrocytic 1</fullName>
    </recommendedName>
    <alternativeName>
        <fullName evidence="12">Beta-II spectrin</fullName>
    </alternativeName>
    <alternativeName>
        <fullName evidence="13">Fodrin beta chain</fullName>
    </alternativeName>
</protein>
<evidence type="ECO:0000256" key="13">
    <source>
        <dbReference type="ARBA" id="ARBA00082932"/>
    </source>
</evidence>
<dbReference type="GO" id="GO:0005829">
    <property type="term" value="C:cytosol"/>
    <property type="evidence" value="ECO:0007669"/>
    <property type="project" value="UniProtKB-SubCell"/>
</dbReference>
<evidence type="ECO:0000313" key="18">
    <source>
        <dbReference type="Proteomes" id="UP000242638"/>
    </source>
</evidence>
<dbReference type="SUPFAM" id="SSF50729">
    <property type="entry name" value="PH domain-like"/>
    <property type="match status" value="1"/>
</dbReference>
<feature type="region of interest" description="Disordered" evidence="15">
    <location>
        <begin position="1"/>
        <end position="20"/>
    </location>
</feature>
<evidence type="ECO:0000256" key="3">
    <source>
        <dbReference type="ARBA" id="ARBA00022475"/>
    </source>
</evidence>
<feature type="region of interest" description="Disordered" evidence="15">
    <location>
        <begin position="829"/>
        <end position="875"/>
    </location>
</feature>
<feature type="compositionally biased region" description="Basic and acidic residues" evidence="15">
    <location>
        <begin position="1"/>
        <end position="12"/>
    </location>
</feature>
<dbReference type="FunFam" id="2.30.29.30:FF:000024">
    <property type="entry name" value="Spectrin beta chain"/>
    <property type="match status" value="1"/>
</dbReference>
<evidence type="ECO:0000256" key="5">
    <source>
        <dbReference type="ARBA" id="ARBA00022860"/>
    </source>
</evidence>
<dbReference type="Ensembl" id="ENSPRET00000007904.1">
    <property type="protein sequence ID" value="ENSPREP00000007812.1"/>
    <property type="gene ID" value="ENSPREG00000005315.1"/>
</dbReference>
<evidence type="ECO:0000256" key="9">
    <source>
        <dbReference type="ARBA" id="ARBA00037833"/>
    </source>
</evidence>
<dbReference type="SMART" id="SM00150">
    <property type="entry name" value="SPEC"/>
    <property type="match status" value="4"/>
</dbReference>
<dbReference type="InterPro" id="IPR011993">
    <property type="entry name" value="PH-like_dom_sf"/>
</dbReference>
<dbReference type="SMART" id="SM00033">
    <property type="entry name" value="CH"/>
    <property type="match status" value="2"/>
</dbReference>
<dbReference type="Pfam" id="PF15410">
    <property type="entry name" value="PH_9"/>
    <property type="match status" value="1"/>
</dbReference>
<dbReference type="PRINTS" id="PR00683">
    <property type="entry name" value="SPECTRINPH"/>
</dbReference>
<dbReference type="GO" id="GO:0072659">
    <property type="term" value="P:protein localization to plasma membrane"/>
    <property type="evidence" value="ECO:0007669"/>
    <property type="project" value="UniProtKB-ARBA"/>
</dbReference>
<dbReference type="GO" id="GO:0005543">
    <property type="term" value="F:phospholipid binding"/>
    <property type="evidence" value="ECO:0007669"/>
    <property type="project" value="InterPro"/>
</dbReference>
<feature type="domain" description="Calponin-homology (CH)" evidence="16">
    <location>
        <begin position="55"/>
        <end position="159"/>
    </location>
</feature>
<dbReference type="SUPFAM" id="SSF47576">
    <property type="entry name" value="Calponin-homology domain, CH-domain"/>
    <property type="match status" value="1"/>
</dbReference>
<dbReference type="Gene3D" id="1.20.58.60">
    <property type="match status" value="2"/>
</dbReference>
<feature type="domain" description="Calponin-homology (CH)" evidence="16">
    <location>
        <begin position="174"/>
        <end position="279"/>
    </location>
</feature>
<dbReference type="InterPro" id="IPR001605">
    <property type="entry name" value="PH_dom-spectrin-type"/>
</dbReference>
<dbReference type="CDD" id="cd00176">
    <property type="entry name" value="SPEC"/>
    <property type="match status" value="1"/>
</dbReference>
<feature type="compositionally biased region" description="Polar residues" evidence="15">
    <location>
        <begin position="714"/>
        <end position="732"/>
    </location>
</feature>
<reference evidence="18" key="1">
    <citation type="submission" date="2013-11" db="EMBL/GenBank/DDBJ databases">
        <title>The genomic landscape of the Guanapo guppy.</title>
        <authorList>
            <person name="Kuenstner A."/>
            <person name="Dreyer C."/>
        </authorList>
    </citation>
    <scope>NUCLEOTIDE SEQUENCE</scope>
    <source>
        <strain evidence="18">Guanapo</strain>
    </source>
</reference>
<evidence type="ECO:0000256" key="8">
    <source>
        <dbReference type="ARBA" id="ARBA00023203"/>
    </source>
</evidence>
<evidence type="ECO:0000259" key="16">
    <source>
        <dbReference type="PROSITE" id="PS50021"/>
    </source>
</evidence>
<dbReference type="SUPFAM" id="SSF46966">
    <property type="entry name" value="Spectrin repeat"/>
    <property type="match status" value="4"/>
</dbReference>
<dbReference type="GO" id="GO:0005886">
    <property type="term" value="C:plasma membrane"/>
    <property type="evidence" value="ECO:0007669"/>
    <property type="project" value="UniProtKB-SubCell"/>
</dbReference>
<dbReference type="Gene3D" id="1.10.418.10">
    <property type="entry name" value="Calponin-like domain"/>
    <property type="match status" value="2"/>
</dbReference>
<dbReference type="Pfam" id="PF00307">
    <property type="entry name" value="CH"/>
    <property type="match status" value="2"/>
</dbReference>
<dbReference type="CDD" id="cd10571">
    <property type="entry name" value="PH_beta_spectrin"/>
    <property type="match status" value="1"/>
</dbReference>
<dbReference type="GO" id="GO:0005634">
    <property type="term" value="C:nucleus"/>
    <property type="evidence" value="ECO:0007669"/>
    <property type="project" value="UniProtKB-ARBA"/>
</dbReference>
<dbReference type="Gene3D" id="2.30.29.30">
    <property type="entry name" value="Pleckstrin-homology domain (PH domain)/Phosphotyrosine-binding domain (PTB)"/>
    <property type="match status" value="1"/>
</dbReference>